<keyword evidence="10" id="KW-1185">Reference proteome</keyword>
<evidence type="ECO:0000256" key="1">
    <source>
        <dbReference type="ARBA" id="ARBA00004496"/>
    </source>
</evidence>
<evidence type="ECO:0000256" key="3">
    <source>
        <dbReference type="ARBA" id="ARBA00023125"/>
    </source>
</evidence>
<dbReference type="AlphaFoldDB" id="A0A1X7EGP4"/>
<dbReference type="InterPro" id="IPR036390">
    <property type="entry name" value="WH_DNA-bd_sf"/>
</dbReference>
<dbReference type="PATRIC" id="fig|135735.6.peg.2707"/>
<dbReference type="GO" id="GO:0005737">
    <property type="term" value="C:cytoplasm"/>
    <property type="evidence" value="ECO:0007669"/>
    <property type="project" value="UniProtKB-SubCell"/>
</dbReference>
<dbReference type="RefSeq" id="WP_046217378.1">
    <property type="nucleotide sequence ID" value="NZ_CP011974.1"/>
</dbReference>
<keyword evidence="3" id="KW-0238">DNA-binding</keyword>
<dbReference type="KEGG" id="beo:BEH_12845"/>
<evidence type="ECO:0000256" key="2">
    <source>
        <dbReference type="ARBA" id="ARBA00023015"/>
    </source>
</evidence>
<dbReference type="PROSITE" id="PS50995">
    <property type="entry name" value="HTH_MARR_2"/>
    <property type="match status" value="1"/>
</dbReference>
<dbReference type="GO" id="GO:0003700">
    <property type="term" value="F:DNA-binding transcription factor activity"/>
    <property type="evidence" value="ECO:0007669"/>
    <property type="project" value="InterPro"/>
</dbReference>
<accession>A0A0H4KH32</accession>
<evidence type="ECO:0000256" key="6">
    <source>
        <dbReference type="ARBA" id="ARBA00047188"/>
    </source>
</evidence>
<keyword evidence="4" id="KW-0804">Transcription</keyword>
<dbReference type="Pfam" id="PF22381">
    <property type="entry name" value="Staph_reg_Sar_Rot"/>
    <property type="match status" value="1"/>
</dbReference>
<organism evidence="9 10">
    <name type="scientific">Priestia filamentosa</name>
    <dbReference type="NCBI Taxonomy" id="1402861"/>
    <lineage>
        <taxon>Bacteria</taxon>
        <taxon>Bacillati</taxon>
        <taxon>Bacillota</taxon>
        <taxon>Bacilli</taxon>
        <taxon>Bacillales</taxon>
        <taxon>Bacillaceae</taxon>
        <taxon>Priestia</taxon>
    </lineage>
</organism>
<dbReference type="SUPFAM" id="SSF46785">
    <property type="entry name" value="Winged helix' DNA-binding domain"/>
    <property type="match status" value="1"/>
</dbReference>
<dbReference type="OrthoDB" id="2376601at2"/>
<evidence type="ECO:0000259" key="8">
    <source>
        <dbReference type="PROSITE" id="PS50995"/>
    </source>
</evidence>
<keyword evidence="2" id="KW-0805">Transcription regulation</keyword>
<feature type="domain" description="HTH marR-type" evidence="8">
    <location>
        <begin position="1"/>
        <end position="134"/>
    </location>
</feature>
<dbReference type="GeneID" id="93701692"/>
<protein>
    <recommendedName>
        <fullName evidence="6">HTH-type transcriptional regulator SarZ</fullName>
    </recommendedName>
    <alternativeName>
        <fullName evidence="7">Staphylococcal accessory regulator Z</fullName>
    </alternativeName>
</protein>
<dbReference type="PANTHER" id="PTHR42756:SF1">
    <property type="entry name" value="TRANSCRIPTIONAL REPRESSOR OF EMRAB OPERON"/>
    <property type="match status" value="1"/>
</dbReference>
<evidence type="ECO:0000256" key="7">
    <source>
        <dbReference type="ARBA" id="ARBA00047207"/>
    </source>
</evidence>
<dbReference type="CDD" id="cd00090">
    <property type="entry name" value="HTH_ARSR"/>
    <property type="match status" value="1"/>
</dbReference>
<evidence type="ECO:0000313" key="10">
    <source>
        <dbReference type="Proteomes" id="UP000036202"/>
    </source>
</evidence>
<comment type="subcellular location">
    <subcellularLocation>
        <location evidence="1">Cytoplasm</location>
    </subcellularLocation>
</comment>
<proteinExistence type="inferred from homology"/>
<dbReference type="PANTHER" id="PTHR42756">
    <property type="entry name" value="TRANSCRIPTIONAL REGULATOR, MARR"/>
    <property type="match status" value="1"/>
</dbReference>
<dbReference type="InterPro" id="IPR036388">
    <property type="entry name" value="WH-like_DNA-bd_sf"/>
</dbReference>
<dbReference type="SMART" id="SM00347">
    <property type="entry name" value="HTH_MARR"/>
    <property type="match status" value="1"/>
</dbReference>
<evidence type="ECO:0000313" key="9">
    <source>
        <dbReference type="EMBL" id="AKO92895.1"/>
    </source>
</evidence>
<dbReference type="Proteomes" id="UP000036202">
    <property type="component" value="Chromosome"/>
</dbReference>
<accession>A0A1X7EGP4</accession>
<dbReference type="GO" id="GO:0003677">
    <property type="term" value="F:DNA binding"/>
    <property type="evidence" value="ECO:0007669"/>
    <property type="project" value="UniProtKB-KW"/>
</dbReference>
<reference evidence="10" key="2">
    <citation type="submission" date="2015-06" db="EMBL/GenBank/DDBJ databases">
        <title>Genome Sequence of Bacillus endophyticus and Analysis of its Companion Mechanism in the Ketogulonigenium vulgare-Bacillus strain Consortium.</title>
        <authorList>
            <person name="Jia N."/>
            <person name="Du J."/>
            <person name="Ding M.-Z."/>
            <person name="Gao F."/>
            <person name="Yuan Y.-J."/>
        </authorList>
    </citation>
    <scope>NUCLEOTIDE SEQUENCE [LARGE SCALE GENOMIC DNA]</scope>
    <source>
        <strain evidence="10">Hbe603</strain>
    </source>
</reference>
<evidence type="ECO:0000256" key="5">
    <source>
        <dbReference type="ARBA" id="ARBA00046337"/>
    </source>
</evidence>
<evidence type="ECO:0000256" key="4">
    <source>
        <dbReference type="ARBA" id="ARBA00023163"/>
    </source>
</evidence>
<dbReference type="InterPro" id="IPR055166">
    <property type="entry name" value="Transc_reg_Sar_Rot_HTH"/>
</dbReference>
<reference evidence="9 10" key="1">
    <citation type="journal article" date="2015" name="PLoS ONE">
        <title>Genome Sequence of Bacillus endophyticus and Analysis of Its Companion Mechanism in the Ketogulonigenium vulgare-Bacillus Strain Consortium.</title>
        <authorList>
            <person name="Jia N."/>
            <person name="Du J."/>
            <person name="Ding M.Z."/>
            <person name="Gao F."/>
            <person name="Yuan Y.J."/>
        </authorList>
    </citation>
    <scope>NUCLEOTIDE SEQUENCE [LARGE SCALE GENOMIC DNA]</scope>
    <source>
        <strain evidence="9 10">Hbe603</strain>
    </source>
</reference>
<dbReference type="Gene3D" id="1.10.10.10">
    <property type="entry name" value="Winged helix-like DNA-binding domain superfamily/Winged helix DNA-binding domain"/>
    <property type="match status" value="1"/>
</dbReference>
<dbReference type="InterPro" id="IPR000835">
    <property type="entry name" value="HTH_MarR-typ"/>
</dbReference>
<gene>
    <name evidence="9" type="ORF">BEH_12845</name>
</gene>
<dbReference type="EMBL" id="CP011974">
    <property type="protein sequence ID" value="AKO92895.1"/>
    <property type="molecule type" value="Genomic_DNA"/>
</dbReference>
<dbReference type="InterPro" id="IPR011991">
    <property type="entry name" value="ArsR-like_HTH"/>
</dbReference>
<comment type="similarity">
    <text evidence="5">Belongs to the SarZ family.</text>
</comment>
<name>A0A1X7EGP4_9BACI</name>
<sequence>MTIEKAITHINENWTDIYHHLHYVHQENISHQAIRILQRIEKKSKTKIGDLAAYLQVSHNTASEHIKRLIAKELVSKQRSPKDERQVLVVLTEKGTNILHRHTRLDTEKLKKLLESMEVSEVKAIEKAFSLLSEEAKNVFNS</sequence>